<dbReference type="InterPro" id="IPR011098">
    <property type="entry name" value="G5_dom"/>
</dbReference>
<keyword evidence="3" id="KW-0472">Membrane</keyword>
<dbReference type="InterPro" id="IPR018929">
    <property type="entry name" value="DUF2510"/>
</dbReference>
<dbReference type="Proteomes" id="UP000309133">
    <property type="component" value="Unassembled WGS sequence"/>
</dbReference>
<dbReference type="SMART" id="SM01208">
    <property type="entry name" value="G5"/>
    <property type="match status" value="1"/>
</dbReference>
<keyword evidence="6" id="KW-1185">Reference proteome</keyword>
<evidence type="ECO:0000256" key="2">
    <source>
        <dbReference type="SAM" id="MobiDB-lite"/>
    </source>
</evidence>
<keyword evidence="3" id="KW-1133">Transmembrane helix</keyword>
<reference evidence="5 6" key="1">
    <citation type="submission" date="2019-04" db="EMBL/GenBank/DDBJ databases">
        <authorList>
            <person name="Jiang L."/>
        </authorList>
    </citation>
    <scope>NUCLEOTIDE SEQUENCE [LARGE SCALE GENOMIC DNA]</scope>
    <source>
        <strain evidence="5 6">YIM 131853</strain>
    </source>
</reference>
<dbReference type="Gene3D" id="2.20.230.10">
    <property type="entry name" value="Resuscitation-promoting factor rpfb"/>
    <property type="match status" value="1"/>
</dbReference>
<dbReference type="Pfam" id="PF07501">
    <property type="entry name" value="G5"/>
    <property type="match status" value="1"/>
</dbReference>
<evidence type="ECO:0000313" key="6">
    <source>
        <dbReference type="Proteomes" id="UP000309133"/>
    </source>
</evidence>
<evidence type="ECO:0000313" key="5">
    <source>
        <dbReference type="EMBL" id="THG33238.1"/>
    </source>
</evidence>
<protein>
    <submittedName>
        <fullName evidence="5">DUF2510 domain-containing protein</fullName>
    </submittedName>
</protein>
<sequence length="324" mass="33192">MTVPAGWYTDPKNPAHLRWWSGAHWTAHIAVPESPQIPEASRPVAPARAEPVLPIEPESARSPNAHRAQAASLAGSRSVASIAPVTASATTPEQRSEHRRDPTRRPSKRFILSVVGGAAAILVISAVANAAVNSGNGLASVAGDDEPIGFAASAPTPRSTSTPVASVEMVDVTEGIPFSSSEVDDPNLAVGATTVLMTGVNGVRTQRFRVMYLDGKETSRELVSDTITTSPIDQVTAIGSYVAPAPVVAAPVVQPPVAEAPASPPTANDGCDPNYEGACVPIDTDVDCAGGSGNGPSYAQGPFQVVGSDIYGLDSDDGGVGCEN</sequence>
<proteinExistence type="predicted"/>
<dbReference type="OrthoDB" id="6048299at2"/>
<keyword evidence="1" id="KW-0732">Signal</keyword>
<dbReference type="AlphaFoldDB" id="A0A4S4FSG3"/>
<feature type="domain" description="G5" evidence="4">
    <location>
        <begin position="161"/>
        <end position="242"/>
    </location>
</feature>
<keyword evidence="3" id="KW-0812">Transmembrane</keyword>
<feature type="transmembrane region" description="Helical" evidence="3">
    <location>
        <begin position="110"/>
        <end position="132"/>
    </location>
</feature>
<name>A0A4S4FSG3_9MICO</name>
<evidence type="ECO:0000256" key="1">
    <source>
        <dbReference type="ARBA" id="ARBA00022729"/>
    </source>
</evidence>
<dbReference type="RefSeq" id="WP_136426019.1">
    <property type="nucleotide sequence ID" value="NZ_SSSM01000001.1"/>
</dbReference>
<evidence type="ECO:0000256" key="3">
    <source>
        <dbReference type="SAM" id="Phobius"/>
    </source>
</evidence>
<accession>A0A4S4FSG3</accession>
<gene>
    <name evidence="5" type="ORF">E6C64_02480</name>
</gene>
<dbReference type="PROSITE" id="PS51109">
    <property type="entry name" value="G5"/>
    <property type="match status" value="1"/>
</dbReference>
<dbReference type="Pfam" id="PF10708">
    <property type="entry name" value="DUF2510"/>
    <property type="match status" value="1"/>
</dbReference>
<organism evidence="5 6">
    <name type="scientific">Naasia lichenicola</name>
    <dbReference type="NCBI Taxonomy" id="2565933"/>
    <lineage>
        <taxon>Bacteria</taxon>
        <taxon>Bacillati</taxon>
        <taxon>Actinomycetota</taxon>
        <taxon>Actinomycetes</taxon>
        <taxon>Micrococcales</taxon>
        <taxon>Microbacteriaceae</taxon>
        <taxon>Naasia</taxon>
    </lineage>
</organism>
<feature type="region of interest" description="Disordered" evidence="2">
    <location>
        <begin position="55"/>
        <end position="105"/>
    </location>
</feature>
<feature type="compositionally biased region" description="Basic and acidic residues" evidence="2">
    <location>
        <begin position="94"/>
        <end position="104"/>
    </location>
</feature>
<dbReference type="EMBL" id="SSSM01000001">
    <property type="protein sequence ID" value="THG33238.1"/>
    <property type="molecule type" value="Genomic_DNA"/>
</dbReference>
<comment type="caution">
    <text evidence="5">The sequence shown here is derived from an EMBL/GenBank/DDBJ whole genome shotgun (WGS) entry which is preliminary data.</text>
</comment>
<evidence type="ECO:0000259" key="4">
    <source>
        <dbReference type="PROSITE" id="PS51109"/>
    </source>
</evidence>